<keyword evidence="2" id="KW-1133">Transmembrane helix</keyword>
<dbReference type="RefSeq" id="WP_184979169.1">
    <property type="nucleotide sequence ID" value="NZ_BAAALO010000017.1"/>
</dbReference>
<dbReference type="AlphaFoldDB" id="A0A7X0IBD9"/>
<keyword evidence="2" id="KW-0472">Membrane</keyword>
<accession>A0A7X0IBD9</accession>
<feature type="transmembrane region" description="Helical" evidence="2">
    <location>
        <begin position="12"/>
        <end position="33"/>
    </location>
</feature>
<gene>
    <name evidence="3" type="ORF">BJ992_001482</name>
</gene>
<feature type="compositionally biased region" description="Gly residues" evidence="1">
    <location>
        <begin position="147"/>
        <end position="158"/>
    </location>
</feature>
<comment type="caution">
    <text evidence="3">The sequence shown here is derived from an EMBL/GenBank/DDBJ whole genome shotgun (WGS) entry which is preliminary data.</text>
</comment>
<keyword evidence="4" id="KW-1185">Reference proteome</keyword>
<feature type="transmembrane region" description="Helical" evidence="2">
    <location>
        <begin position="111"/>
        <end position="133"/>
    </location>
</feature>
<feature type="region of interest" description="Disordered" evidence="1">
    <location>
        <begin position="147"/>
        <end position="660"/>
    </location>
</feature>
<evidence type="ECO:0000256" key="1">
    <source>
        <dbReference type="SAM" id="MobiDB-lite"/>
    </source>
</evidence>
<feature type="compositionally biased region" description="Low complexity" evidence="1">
    <location>
        <begin position="491"/>
        <end position="514"/>
    </location>
</feature>
<keyword evidence="2" id="KW-0812">Transmembrane</keyword>
<reference evidence="3 4" key="1">
    <citation type="submission" date="2020-08" db="EMBL/GenBank/DDBJ databases">
        <title>Sequencing the genomes of 1000 actinobacteria strains.</title>
        <authorList>
            <person name="Klenk H.-P."/>
        </authorList>
    </citation>
    <scope>NUCLEOTIDE SEQUENCE [LARGE SCALE GENOMIC DNA]</scope>
    <source>
        <strain evidence="3 4">DSM 44936</strain>
    </source>
</reference>
<name>A0A7X0IBD9_9ACTN</name>
<evidence type="ECO:0000256" key="2">
    <source>
        <dbReference type="SAM" id="Phobius"/>
    </source>
</evidence>
<organism evidence="3 4">
    <name type="scientific">Sphaerisporangium rubeum</name>
    <dbReference type="NCBI Taxonomy" id="321317"/>
    <lineage>
        <taxon>Bacteria</taxon>
        <taxon>Bacillati</taxon>
        <taxon>Actinomycetota</taxon>
        <taxon>Actinomycetes</taxon>
        <taxon>Streptosporangiales</taxon>
        <taxon>Streptosporangiaceae</taxon>
        <taxon>Sphaerisporangium</taxon>
    </lineage>
</organism>
<feature type="transmembrane region" description="Helical" evidence="2">
    <location>
        <begin position="78"/>
        <end position="105"/>
    </location>
</feature>
<feature type="compositionally biased region" description="Basic and acidic residues" evidence="1">
    <location>
        <begin position="577"/>
        <end position="596"/>
    </location>
</feature>
<feature type="compositionally biased region" description="Low complexity" evidence="1">
    <location>
        <begin position="226"/>
        <end position="236"/>
    </location>
</feature>
<dbReference type="Proteomes" id="UP000555564">
    <property type="component" value="Unassembled WGS sequence"/>
</dbReference>
<sequence length="660" mass="68710">MLKTDPGRLREPAAWLMLALVWAGVLIAVMRLLFTGTSFGDWSAYALDALTSPVHTALALGAFVLATRFGPPVPRARTIHLVVIGALGVSALLGVIGLLGTFFAGAGAMNLLAWTLTGVLSLLLTVVALVYAMSVLPPAAPRRNPVPGGGFASGMGPGHGPPPFPGQDGPAQSMAGRQGPGHQGGPAQHGTGHQHGPGQPGFGQQAPEQAGFGREGTGQLPALPSGGPQTTGPQQGYGEHPGVPQQFPGPRFAGDPPPYVPADQQPYVPVEPQPYVPADQQPYVPVEPQPYVPADQQPYVSADPQPFPQPEQPFTAQQPPRQDHPAAHHPHGEPAESPAPYPPQPYAAGGGWPDAFTTGARQALPQPGPGEPGHTGPQTPPQDTPYGQTGPQVTPLDPAYGQPAQQSADPGYGQTGPQVTPLDPSYGQTGPQVSPAGYGQTGPQPSPLDPGYGQTGPQVSPLDQPGYASHPTGEQARPAEASPLYGDAADARMQQIAQAYQQAQHYQNQGQSQAGRPEQNAGEATGTQPVRAPGYGYGGPFGHPQTPPDPQGRQAGAGAAYGTGYGAEQQPYPPGDRSWEETTTERTMRYEQKAFQDDPLNAPLPSSPPSTPQQRRGDALDPTAIYAPDRAPQARPEESDGRDQAQSADDQGAPWYGSDR</sequence>
<feature type="compositionally biased region" description="Low complexity" evidence="1">
    <location>
        <begin position="202"/>
        <end position="212"/>
    </location>
</feature>
<proteinExistence type="predicted"/>
<dbReference type="EMBL" id="JACHIU010000001">
    <property type="protein sequence ID" value="MBB6472051.1"/>
    <property type="molecule type" value="Genomic_DNA"/>
</dbReference>
<evidence type="ECO:0000313" key="3">
    <source>
        <dbReference type="EMBL" id="MBB6472051.1"/>
    </source>
</evidence>
<evidence type="ECO:0000313" key="4">
    <source>
        <dbReference type="Proteomes" id="UP000555564"/>
    </source>
</evidence>
<feature type="compositionally biased region" description="Basic and acidic residues" evidence="1">
    <location>
        <begin position="321"/>
        <end position="334"/>
    </location>
</feature>
<feature type="transmembrane region" description="Helical" evidence="2">
    <location>
        <begin position="45"/>
        <end position="66"/>
    </location>
</feature>
<protein>
    <submittedName>
        <fullName evidence="3">Uncharacterized protein</fullName>
    </submittedName>
</protein>